<evidence type="ECO:0000313" key="2">
    <source>
        <dbReference type="Proteomes" id="UP001225644"/>
    </source>
</evidence>
<keyword evidence="2" id="KW-1185">Reference proteome</keyword>
<reference evidence="1 2" key="1">
    <citation type="submission" date="2023-07" db="EMBL/GenBank/DDBJ databases">
        <title>Genomic Encyclopedia of Type Strains, Phase IV (KMG-IV): sequencing the most valuable type-strain genomes for metagenomic binning, comparative biology and taxonomic classification.</title>
        <authorList>
            <person name="Goeker M."/>
        </authorList>
    </citation>
    <scope>NUCLEOTIDE SEQUENCE [LARGE SCALE GENOMIC DNA]</scope>
    <source>
        <strain evidence="1 2">DSM 12396</strain>
    </source>
</reference>
<protein>
    <submittedName>
        <fullName evidence="1">Uncharacterized protein</fullName>
    </submittedName>
</protein>
<name>A0ABU0B3A0_9FIRM</name>
<proteinExistence type="predicted"/>
<accession>A0ABU0B3A0</accession>
<evidence type="ECO:0000313" key="1">
    <source>
        <dbReference type="EMBL" id="MDQ0287194.1"/>
    </source>
</evidence>
<dbReference type="EMBL" id="JAUSUX010000020">
    <property type="protein sequence ID" value="MDQ0287194.1"/>
    <property type="molecule type" value="Genomic_DNA"/>
</dbReference>
<sequence>MSTLIDDLLKTGVLKAINKFREAPKIFFTEADLRSYLYYCLYTRKMERQVNGIAVNCLHQEYPTNFRYIEDELKDFNQPPQYYSLESKKGDRGNYDLVLLNPDFVDLCLSGIAAADSLEDKYKYLNHIVNKDYILALEREKRQGIFKNHDITTELLYALEYKYVIRLNKGFIDEIKKDIRKLQLAYQHSKGNLRCISLVFCNIYPHGRDNQRQKDYLGEIKDIIRKAPEEILTIFIHSYYLLDNGELKKETPKPCTNNCRHSWAREFKFS</sequence>
<comment type="caution">
    <text evidence="1">The sequence shown here is derived from an EMBL/GenBank/DDBJ whole genome shotgun (WGS) entry which is preliminary data.</text>
</comment>
<dbReference type="Proteomes" id="UP001225644">
    <property type="component" value="Unassembled WGS sequence"/>
</dbReference>
<gene>
    <name evidence="1" type="ORF">J2Z49_002313</name>
</gene>
<organism evidence="1 2">
    <name type="scientific">Desulfofundulus luciae</name>
    <dbReference type="NCBI Taxonomy" id="74702"/>
    <lineage>
        <taxon>Bacteria</taxon>
        <taxon>Bacillati</taxon>
        <taxon>Bacillota</taxon>
        <taxon>Clostridia</taxon>
        <taxon>Eubacteriales</taxon>
        <taxon>Peptococcaceae</taxon>
        <taxon>Desulfofundulus</taxon>
    </lineage>
</organism>
<dbReference type="RefSeq" id="WP_307403063.1">
    <property type="nucleotide sequence ID" value="NZ_JAUSUX010000020.1"/>
</dbReference>